<proteinExistence type="inferred from homology"/>
<dbReference type="PANTHER" id="PTHR30489">
    <property type="entry name" value="LIPOPROTEIN-RELEASING SYSTEM TRANSMEMBRANE PROTEIN LOLE"/>
    <property type="match status" value="1"/>
</dbReference>
<evidence type="ECO:0000259" key="8">
    <source>
        <dbReference type="Pfam" id="PF02687"/>
    </source>
</evidence>
<reference evidence="11" key="1">
    <citation type="journal article" date="2019" name="Int. J. Syst. Evol. Microbiol.">
        <title>The Global Catalogue of Microorganisms (GCM) 10K type strain sequencing project: providing services to taxonomists for standard genome sequencing and annotation.</title>
        <authorList>
            <consortium name="The Broad Institute Genomics Platform"/>
            <consortium name="The Broad Institute Genome Sequencing Center for Infectious Disease"/>
            <person name="Wu L."/>
            <person name="Ma J."/>
        </authorList>
    </citation>
    <scope>NUCLEOTIDE SEQUENCE [LARGE SCALE GENOMIC DNA]</scope>
    <source>
        <strain evidence="11">JCM 17525</strain>
    </source>
</reference>
<feature type="domain" description="MacB-like periplasmic core" evidence="9">
    <location>
        <begin position="25"/>
        <end position="247"/>
    </location>
</feature>
<evidence type="ECO:0000256" key="2">
    <source>
        <dbReference type="ARBA" id="ARBA00005236"/>
    </source>
</evidence>
<dbReference type="InterPro" id="IPR051447">
    <property type="entry name" value="Lipoprotein-release_system"/>
</dbReference>
<comment type="subcellular location">
    <subcellularLocation>
        <location evidence="1">Cell membrane</location>
        <topology evidence="1">Multi-pass membrane protein</topology>
    </subcellularLocation>
</comment>
<keyword evidence="4 7" id="KW-0812">Transmembrane</keyword>
<dbReference type="Pfam" id="PF12704">
    <property type="entry name" value="MacB_PCD"/>
    <property type="match status" value="1"/>
</dbReference>
<evidence type="ECO:0000256" key="3">
    <source>
        <dbReference type="ARBA" id="ARBA00022475"/>
    </source>
</evidence>
<dbReference type="Pfam" id="PF02687">
    <property type="entry name" value="FtsX"/>
    <property type="match status" value="1"/>
</dbReference>
<evidence type="ECO:0000256" key="6">
    <source>
        <dbReference type="ARBA" id="ARBA00023136"/>
    </source>
</evidence>
<evidence type="ECO:0000259" key="9">
    <source>
        <dbReference type="Pfam" id="PF12704"/>
    </source>
</evidence>
<evidence type="ECO:0000256" key="4">
    <source>
        <dbReference type="ARBA" id="ARBA00022692"/>
    </source>
</evidence>
<evidence type="ECO:0000313" key="11">
    <source>
        <dbReference type="Proteomes" id="UP001501456"/>
    </source>
</evidence>
<keyword evidence="11" id="KW-1185">Reference proteome</keyword>
<name>A0ABP7GW70_9FLAO</name>
<accession>A0ABP7GW70</accession>
<protein>
    <submittedName>
        <fullName evidence="10">ABC transporter permease</fullName>
    </submittedName>
</protein>
<sequence length="401" mass="44308">MNFSFYIAKRYLRSKSTNNAINFITVIAAIGVVLGAMSLFIVLSGFSGLKDFTLQFTSIIDPDLKAEPATGKTFIVTNETLSQLDSLQSIASYSKVIEERVFVSFEGKNYPNAYIKGVDENYNVVNKIDDVISLGSWLSQGTNQIVSGWGISNNLSFSVLDYGKTVNLYVIKPGKGQITSLDQIYNSFNAANIGVFDVNETINDKYIYAPIAMAKALLSYEDNQLSSIEFKLKDGVTEDTARQELHTIFGDTIVLKNKAQLNDALYKMLNTENLAVYLIFTLVLIIALFNVIGSIIMMILDKKKTLNTLYNLGATIKDIRRIFFFQGSLMAILGGIVGLIIGYIIIFLQQQFSLIMLTASLPYPVTLRFDNAIIVFVTISVLGVIAAKIASVRITKPLVSV</sequence>
<keyword evidence="6 7" id="KW-0472">Membrane</keyword>
<dbReference type="InterPro" id="IPR003838">
    <property type="entry name" value="ABC3_permease_C"/>
</dbReference>
<evidence type="ECO:0000256" key="1">
    <source>
        <dbReference type="ARBA" id="ARBA00004651"/>
    </source>
</evidence>
<organism evidence="10 11">
    <name type="scientific">Corallibacter vietnamensis</name>
    <dbReference type="NCBI Taxonomy" id="904130"/>
    <lineage>
        <taxon>Bacteria</taxon>
        <taxon>Pseudomonadati</taxon>
        <taxon>Bacteroidota</taxon>
        <taxon>Flavobacteriia</taxon>
        <taxon>Flavobacteriales</taxon>
        <taxon>Flavobacteriaceae</taxon>
        <taxon>Corallibacter</taxon>
    </lineage>
</organism>
<feature type="transmembrane region" description="Helical" evidence="7">
    <location>
        <begin position="368"/>
        <end position="387"/>
    </location>
</feature>
<keyword evidence="5 7" id="KW-1133">Transmembrane helix</keyword>
<comment type="similarity">
    <text evidence="2">Belongs to the ABC-4 integral membrane protein family. LolC/E subfamily.</text>
</comment>
<evidence type="ECO:0000256" key="7">
    <source>
        <dbReference type="SAM" id="Phobius"/>
    </source>
</evidence>
<feature type="transmembrane region" description="Helical" evidence="7">
    <location>
        <begin position="322"/>
        <end position="348"/>
    </location>
</feature>
<dbReference type="Proteomes" id="UP001501456">
    <property type="component" value="Unassembled WGS sequence"/>
</dbReference>
<keyword evidence="3" id="KW-1003">Cell membrane</keyword>
<dbReference type="InterPro" id="IPR025857">
    <property type="entry name" value="MacB_PCD"/>
</dbReference>
<feature type="transmembrane region" description="Helical" evidence="7">
    <location>
        <begin position="274"/>
        <end position="301"/>
    </location>
</feature>
<feature type="domain" description="ABC3 transporter permease C-terminal" evidence="8">
    <location>
        <begin position="278"/>
        <end position="396"/>
    </location>
</feature>
<gene>
    <name evidence="10" type="ORF">GCM10022271_05990</name>
</gene>
<dbReference type="PANTHER" id="PTHR30489:SF0">
    <property type="entry name" value="LIPOPROTEIN-RELEASING SYSTEM TRANSMEMBRANE PROTEIN LOLE"/>
    <property type="match status" value="1"/>
</dbReference>
<dbReference type="RefSeq" id="WP_344726912.1">
    <property type="nucleotide sequence ID" value="NZ_BAABBI010000001.1"/>
</dbReference>
<evidence type="ECO:0000313" key="10">
    <source>
        <dbReference type="EMBL" id="GAA3776641.1"/>
    </source>
</evidence>
<dbReference type="EMBL" id="BAABBI010000001">
    <property type="protein sequence ID" value="GAA3776641.1"/>
    <property type="molecule type" value="Genomic_DNA"/>
</dbReference>
<feature type="transmembrane region" description="Helical" evidence="7">
    <location>
        <begin position="21"/>
        <end position="46"/>
    </location>
</feature>
<evidence type="ECO:0000256" key="5">
    <source>
        <dbReference type="ARBA" id="ARBA00022989"/>
    </source>
</evidence>
<comment type="caution">
    <text evidence="10">The sequence shown here is derived from an EMBL/GenBank/DDBJ whole genome shotgun (WGS) entry which is preliminary data.</text>
</comment>